<accession>A0A2H3DRT6</accession>
<reference evidence="3" key="1">
    <citation type="journal article" date="2017" name="Nat. Ecol. Evol.">
        <title>Genome expansion and lineage-specific genetic innovations in the forest pathogenic fungi Armillaria.</title>
        <authorList>
            <person name="Sipos G."/>
            <person name="Prasanna A.N."/>
            <person name="Walter M.C."/>
            <person name="O'Connor E."/>
            <person name="Balint B."/>
            <person name="Krizsan K."/>
            <person name="Kiss B."/>
            <person name="Hess J."/>
            <person name="Varga T."/>
            <person name="Slot J."/>
            <person name="Riley R."/>
            <person name="Boka B."/>
            <person name="Rigling D."/>
            <person name="Barry K."/>
            <person name="Lee J."/>
            <person name="Mihaltcheva S."/>
            <person name="LaButti K."/>
            <person name="Lipzen A."/>
            <person name="Waldron R."/>
            <person name="Moloney N.M."/>
            <person name="Sperisen C."/>
            <person name="Kredics L."/>
            <person name="Vagvoelgyi C."/>
            <person name="Patrignani A."/>
            <person name="Fitzpatrick D."/>
            <person name="Nagy I."/>
            <person name="Doyle S."/>
            <person name="Anderson J.B."/>
            <person name="Grigoriev I.V."/>
            <person name="Gueldener U."/>
            <person name="Muensterkoetter M."/>
            <person name="Nagy L.G."/>
        </authorList>
    </citation>
    <scope>NUCLEOTIDE SEQUENCE [LARGE SCALE GENOMIC DNA]</scope>
    <source>
        <strain evidence="3">Ar21-2</strain>
    </source>
</reference>
<keyword evidence="1" id="KW-0812">Transmembrane</keyword>
<name>A0A2H3DRT6_ARMGA</name>
<keyword evidence="1" id="KW-1133">Transmembrane helix</keyword>
<proteinExistence type="predicted"/>
<dbReference type="EMBL" id="KZ293649">
    <property type="protein sequence ID" value="PBK97925.1"/>
    <property type="molecule type" value="Genomic_DNA"/>
</dbReference>
<keyword evidence="1" id="KW-0472">Membrane</keyword>
<dbReference type="Proteomes" id="UP000217790">
    <property type="component" value="Unassembled WGS sequence"/>
</dbReference>
<sequence>MARLPLLRYRVGRPYVTALGLTTGAARIILILDRAYRWYRKTHKCLACCSTRLESPSQSV</sequence>
<dbReference type="InParanoid" id="A0A2H3DRT6"/>
<evidence type="ECO:0000313" key="3">
    <source>
        <dbReference type="Proteomes" id="UP000217790"/>
    </source>
</evidence>
<evidence type="ECO:0000313" key="2">
    <source>
        <dbReference type="EMBL" id="PBK97925.1"/>
    </source>
</evidence>
<dbReference type="AlphaFoldDB" id="A0A2H3DRT6"/>
<evidence type="ECO:0000256" key="1">
    <source>
        <dbReference type="SAM" id="Phobius"/>
    </source>
</evidence>
<organism evidence="2 3">
    <name type="scientific">Armillaria gallica</name>
    <name type="common">Bulbous honey fungus</name>
    <name type="synonym">Armillaria bulbosa</name>
    <dbReference type="NCBI Taxonomy" id="47427"/>
    <lineage>
        <taxon>Eukaryota</taxon>
        <taxon>Fungi</taxon>
        <taxon>Dikarya</taxon>
        <taxon>Basidiomycota</taxon>
        <taxon>Agaricomycotina</taxon>
        <taxon>Agaricomycetes</taxon>
        <taxon>Agaricomycetidae</taxon>
        <taxon>Agaricales</taxon>
        <taxon>Marasmiineae</taxon>
        <taxon>Physalacriaceae</taxon>
        <taxon>Armillaria</taxon>
    </lineage>
</organism>
<protein>
    <submittedName>
        <fullName evidence="2">Uncharacterized protein</fullName>
    </submittedName>
</protein>
<feature type="transmembrane region" description="Helical" evidence="1">
    <location>
        <begin position="12"/>
        <end position="32"/>
    </location>
</feature>
<gene>
    <name evidence="2" type="ORF">ARMGADRAFT_1009857</name>
</gene>
<keyword evidence="3" id="KW-1185">Reference proteome</keyword>